<keyword evidence="2" id="KW-1185">Reference proteome</keyword>
<evidence type="ECO:0000313" key="2">
    <source>
        <dbReference type="Proteomes" id="UP000199200"/>
    </source>
</evidence>
<gene>
    <name evidence="1" type="ORF">SAMN04488127_2097</name>
</gene>
<sequence length="392" mass="44247">MDAAYLDAFTDRRFEHFARGEVSPDPDRIGAAVRAGRPSQAAPQKVRMMRLVYEYTEKVRRVDLASRYPFHPLIPGARNMKTIKILIMTEGRIHAYDPFRDRVVDIGPAEGTGDRAVLMTDDRRLQLYYGEFSRMLSALNAGHALFNLEFALQQAGCVYRYAPAGSSSETDHLSGIHIRPRAVLRVGPGEASADREPGAVPDAMLFSLTERHFTDRTADQRGEGDVFYHRTLDQQPLNDLMERAGPVLEEAGIKLLVAVNDVRGFAPGYYRLEEGRLIHICPFEGEREDQRLLSEYHEFSNFLGFQFWVFMAFSKTDIKADATPLFMEMGRLMQFISVSMAGENCAVRPLKNVDDAYVRRKTRLPDDMAIGYSAVVFPDRNQAVTIKVPGGR</sequence>
<dbReference type="AlphaFoldDB" id="A0A1H6ZUR5"/>
<dbReference type="EMBL" id="FNZF01000003">
    <property type="protein sequence ID" value="SEJ52555.1"/>
    <property type="molecule type" value="Genomic_DNA"/>
</dbReference>
<organism evidence="1 2">
    <name type="scientific">Bhargavaea ginsengi</name>
    <dbReference type="NCBI Taxonomy" id="426757"/>
    <lineage>
        <taxon>Bacteria</taxon>
        <taxon>Bacillati</taxon>
        <taxon>Bacillota</taxon>
        <taxon>Bacilli</taxon>
        <taxon>Bacillales</taxon>
        <taxon>Caryophanaceae</taxon>
        <taxon>Bhargavaea</taxon>
    </lineage>
</organism>
<protein>
    <submittedName>
        <fullName evidence="1">Uncharacterized protein</fullName>
    </submittedName>
</protein>
<evidence type="ECO:0000313" key="1">
    <source>
        <dbReference type="EMBL" id="SEJ52555.1"/>
    </source>
</evidence>
<accession>A0A1H6ZUR5</accession>
<dbReference type="STRING" id="426757.SAMN04488127_2097"/>
<dbReference type="Proteomes" id="UP000199200">
    <property type="component" value="Unassembled WGS sequence"/>
</dbReference>
<proteinExistence type="predicted"/>
<name>A0A1H6ZUR5_9BACL</name>
<reference evidence="2" key="1">
    <citation type="submission" date="2016-10" db="EMBL/GenBank/DDBJ databases">
        <authorList>
            <person name="Varghese N."/>
            <person name="Submissions S."/>
        </authorList>
    </citation>
    <scope>NUCLEOTIDE SEQUENCE [LARGE SCALE GENOMIC DNA]</scope>
    <source>
        <strain evidence="2">CGMCC 1.6763</strain>
    </source>
</reference>